<keyword evidence="5" id="KW-1185">Reference proteome</keyword>
<protein>
    <recommendedName>
        <fullName evidence="3">CBF1-interacting co-repressor CIR N-terminal domain-containing protein</fullName>
    </recommendedName>
</protein>
<evidence type="ECO:0000256" key="2">
    <source>
        <dbReference type="SAM" id="MobiDB-lite"/>
    </source>
</evidence>
<feature type="compositionally biased region" description="Basic residues" evidence="2">
    <location>
        <begin position="463"/>
        <end position="505"/>
    </location>
</feature>
<dbReference type="EMBL" id="JARAKH010000006">
    <property type="protein sequence ID" value="KAK8403273.1"/>
    <property type="molecule type" value="Genomic_DNA"/>
</dbReference>
<feature type="region of interest" description="Disordered" evidence="2">
    <location>
        <begin position="227"/>
        <end position="317"/>
    </location>
</feature>
<comment type="caution">
    <text evidence="4">The sequence shown here is derived from an EMBL/GenBank/DDBJ whole genome shotgun (WGS) entry which is preliminary data.</text>
</comment>
<feature type="compositionally biased region" description="Basic and acidic residues" evidence="2">
    <location>
        <begin position="378"/>
        <end position="388"/>
    </location>
</feature>
<dbReference type="AlphaFoldDB" id="A0AAW0UT20"/>
<reference evidence="4 5" key="1">
    <citation type="submission" date="2023-03" db="EMBL/GenBank/DDBJ databases">
        <title>High-quality genome of Scylla paramamosain provides insights in environmental adaptation.</title>
        <authorList>
            <person name="Zhang L."/>
        </authorList>
    </citation>
    <scope>NUCLEOTIDE SEQUENCE [LARGE SCALE GENOMIC DNA]</scope>
    <source>
        <strain evidence="4">LZ_2023a</strain>
        <tissue evidence="4">Muscle</tissue>
    </source>
</reference>
<dbReference type="GO" id="GO:0005634">
    <property type="term" value="C:nucleus"/>
    <property type="evidence" value="ECO:0007669"/>
    <property type="project" value="TreeGrafter"/>
</dbReference>
<name>A0AAW0UT20_SCYPA</name>
<proteinExistence type="predicted"/>
<evidence type="ECO:0000256" key="1">
    <source>
        <dbReference type="SAM" id="Coils"/>
    </source>
</evidence>
<feature type="compositionally biased region" description="Basic and acidic residues" evidence="2">
    <location>
        <begin position="281"/>
        <end position="291"/>
    </location>
</feature>
<evidence type="ECO:0000259" key="3">
    <source>
        <dbReference type="SMART" id="SM01083"/>
    </source>
</evidence>
<dbReference type="GO" id="GO:0003714">
    <property type="term" value="F:transcription corepressor activity"/>
    <property type="evidence" value="ECO:0007669"/>
    <property type="project" value="InterPro"/>
</dbReference>
<feature type="domain" description="CBF1-interacting co-repressor CIR N-terminal" evidence="3">
    <location>
        <begin position="13"/>
        <end position="49"/>
    </location>
</feature>
<dbReference type="Pfam" id="PF10197">
    <property type="entry name" value="Cir_N"/>
    <property type="match status" value="1"/>
</dbReference>
<dbReference type="Proteomes" id="UP001487740">
    <property type="component" value="Unassembled WGS sequence"/>
</dbReference>
<dbReference type="PANTHER" id="PTHR13151:SF2">
    <property type="entry name" value="COREPRESSOR INTERACTING WITH RBPJ 1"/>
    <property type="match status" value="1"/>
</dbReference>
<dbReference type="SMART" id="SM01083">
    <property type="entry name" value="Cir_N"/>
    <property type="match status" value="1"/>
</dbReference>
<feature type="coiled-coil region" evidence="1">
    <location>
        <begin position="29"/>
        <end position="56"/>
    </location>
</feature>
<feature type="compositionally biased region" description="Basic and acidic residues" evidence="2">
    <location>
        <begin position="443"/>
        <end position="462"/>
    </location>
</feature>
<accession>A0AAW0UT20</accession>
<gene>
    <name evidence="4" type="ORF">O3P69_000415</name>
</gene>
<keyword evidence="1" id="KW-0175">Coiled coil</keyword>
<sequence>MGKGFNNYMCKKFFHPASRDNLKRVWIAEQKAEAERKKQEELRVQYEKEQELYNNKALLAKGENKEKLSLNFMYEAPAGVKKEREKEEGEPEYKFEWQRKFNAPRESYCKDDDTIRDQPFGIAVRNVRCIKCKAWGHINTDKECPLYGRVLEPAEGSGGLSHKELAAGMRDDGLRLKNIPTVSYGIYGNSQNPFAKNQRLVSSDEESVDEYTLLRSLTMKEKKKLLRKLEKMDSKKKKKAKESRKSSSSSSSSSSESEEEKKTKKKKHKKVKKKKKAKTKYNSDSEGEHNSKRTKKKTSKKRESKKQSEEKPDTQALLREITKGLKVDFVGRDNPFAATVKTTTTTTTTATIKQEKLSDEEVTSIKIQEKHKRSMNPDFERSKERDESLEVPSKRGRAWDFWNTGGGKESEEVSGKDKQVGNKSQDRRSTSRDRRSRSKDKRSRSNDKDSRREKRSSRERSSKNRAGRSRSRERRMRKGERMSRSHSKKSPSRYTRSRSRSRGRR</sequence>
<feature type="region of interest" description="Disordered" evidence="2">
    <location>
        <begin position="358"/>
        <end position="505"/>
    </location>
</feature>
<dbReference type="InterPro" id="IPR040014">
    <property type="entry name" value="CIR1"/>
</dbReference>
<organism evidence="4 5">
    <name type="scientific">Scylla paramamosain</name>
    <name type="common">Mud crab</name>
    <dbReference type="NCBI Taxonomy" id="85552"/>
    <lineage>
        <taxon>Eukaryota</taxon>
        <taxon>Metazoa</taxon>
        <taxon>Ecdysozoa</taxon>
        <taxon>Arthropoda</taxon>
        <taxon>Crustacea</taxon>
        <taxon>Multicrustacea</taxon>
        <taxon>Malacostraca</taxon>
        <taxon>Eumalacostraca</taxon>
        <taxon>Eucarida</taxon>
        <taxon>Decapoda</taxon>
        <taxon>Pleocyemata</taxon>
        <taxon>Brachyura</taxon>
        <taxon>Eubrachyura</taxon>
        <taxon>Portunoidea</taxon>
        <taxon>Portunidae</taxon>
        <taxon>Portuninae</taxon>
        <taxon>Scylla</taxon>
    </lineage>
</organism>
<evidence type="ECO:0000313" key="4">
    <source>
        <dbReference type="EMBL" id="KAK8403273.1"/>
    </source>
</evidence>
<feature type="compositionally biased region" description="Basic residues" evidence="2">
    <location>
        <begin position="263"/>
        <end position="279"/>
    </location>
</feature>
<feature type="compositionally biased region" description="Basic residues" evidence="2">
    <location>
        <begin position="292"/>
        <end position="304"/>
    </location>
</feature>
<feature type="compositionally biased region" description="Low complexity" evidence="2">
    <location>
        <begin position="246"/>
        <end position="255"/>
    </location>
</feature>
<feature type="compositionally biased region" description="Basic and acidic residues" evidence="2">
    <location>
        <begin position="408"/>
        <end position="433"/>
    </location>
</feature>
<dbReference type="PANTHER" id="PTHR13151">
    <property type="entry name" value="CBF1 INTERACTING COREPRESSOR CIR"/>
    <property type="match status" value="1"/>
</dbReference>
<dbReference type="InterPro" id="IPR019339">
    <property type="entry name" value="CIR_N_dom"/>
</dbReference>
<evidence type="ECO:0000313" key="5">
    <source>
        <dbReference type="Proteomes" id="UP001487740"/>
    </source>
</evidence>